<keyword evidence="7" id="KW-0282">Flagellum</keyword>
<dbReference type="Proteomes" id="UP000639859">
    <property type="component" value="Unassembled WGS sequence"/>
</dbReference>
<keyword evidence="3 6" id="KW-0812">Transmembrane</keyword>
<evidence type="ECO:0000256" key="1">
    <source>
        <dbReference type="ARBA" id="ARBA00004236"/>
    </source>
</evidence>
<feature type="transmembrane region" description="Helical" evidence="6">
    <location>
        <begin position="6"/>
        <end position="27"/>
    </location>
</feature>
<keyword evidence="4 6" id="KW-1133">Transmembrane helix</keyword>
<evidence type="ECO:0000256" key="3">
    <source>
        <dbReference type="ARBA" id="ARBA00022692"/>
    </source>
</evidence>
<keyword evidence="2" id="KW-1003">Cell membrane</keyword>
<evidence type="ECO:0000256" key="6">
    <source>
        <dbReference type="SAM" id="Phobius"/>
    </source>
</evidence>
<gene>
    <name evidence="7" type="ORF">I4Q42_09595</name>
</gene>
<protein>
    <submittedName>
        <fullName evidence="7">Flagellar biosynthetic protein FliO</fullName>
    </submittedName>
</protein>
<organism evidence="7 8">
    <name type="scientific">Caulobacter hibisci</name>
    <dbReference type="NCBI Taxonomy" id="2035993"/>
    <lineage>
        <taxon>Bacteria</taxon>
        <taxon>Pseudomonadati</taxon>
        <taxon>Pseudomonadota</taxon>
        <taxon>Alphaproteobacteria</taxon>
        <taxon>Caulobacterales</taxon>
        <taxon>Caulobacteraceae</taxon>
        <taxon>Caulobacter</taxon>
    </lineage>
</organism>
<accession>A0ABS0SZ18</accession>
<evidence type="ECO:0000313" key="7">
    <source>
        <dbReference type="EMBL" id="MBI1683923.1"/>
    </source>
</evidence>
<keyword evidence="5 6" id="KW-0472">Membrane</keyword>
<comment type="caution">
    <text evidence="7">The sequence shown here is derived from an EMBL/GenBank/DDBJ whole genome shotgun (WGS) entry which is preliminary data.</text>
</comment>
<keyword evidence="7" id="KW-0969">Cilium</keyword>
<dbReference type="RefSeq" id="WP_198575842.1">
    <property type="nucleotide sequence ID" value="NZ_JADWOX010000005.1"/>
</dbReference>
<keyword evidence="7" id="KW-0966">Cell projection</keyword>
<dbReference type="InterPro" id="IPR022781">
    <property type="entry name" value="Flagellar_biosynth_FliO"/>
</dbReference>
<evidence type="ECO:0000256" key="4">
    <source>
        <dbReference type="ARBA" id="ARBA00022989"/>
    </source>
</evidence>
<sequence length="103" mass="11239">MDVFLLIRAVAALAVTLGLIGLAAVALRRFGPDALNRLVSQRRERRLRVVETLVLDPARRLVLCRLDGEERLVLLGEGRLLDWIPAGPQAAPPSSEIQPEPAA</sequence>
<keyword evidence="8" id="KW-1185">Reference proteome</keyword>
<proteinExistence type="predicted"/>
<evidence type="ECO:0000256" key="5">
    <source>
        <dbReference type="ARBA" id="ARBA00023136"/>
    </source>
</evidence>
<dbReference type="Pfam" id="PF04347">
    <property type="entry name" value="FliO"/>
    <property type="match status" value="1"/>
</dbReference>
<evidence type="ECO:0000256" key="2">
    <source>
        <dbReference type="ARBA" id="ARBA00022475"/>
    </source>
</evidence>
<reference evidence="7 8" key="1">
    <citation type="submission" date="2020-11" db="EMBL/GenBank/DDBJ databases">
        <title>genome sequence of strain KACC 18849.</title>
        <authorList>
            <person name="Gao J."/>
            <person name="Zhang X."/>
        </authorList>
    </citation>
    <scope>NUCLEOTIDE SEQUENCE [LARGE SCALE GENOMIC DNA]</scope>
    <source>
        <strain evidence="7 8">KACC 18849</strain>
    </source>
</reference>
<name>A0ABS0SZ18_9CAUL</name>
<dbReference type="EMBL" id="JADWOX010000005">
    <property type="protein sequence ID" value="MBI1683923.1"/>
    <property type="molecule type" value="Genomic_DNA"/>
</dbReference>
<comment type="subcellular location">
    <subcellularLocation>
        <location evidence="1">Cell membrane</location>
    </subcellularLocation>
</comment>
<evidence type="ECO:0000313" key="8">
    <source>
        <dbReference type="Proteomes" id="UP000639859"/>
    </source>
</evidence>